<dbReference type="GO" id="GO:0046872">
    <property type="term" value="F:metal ion binding"/>
    <property type="evidence" value="ECO:0007669"/>
    <property type="project" value="UniProtKB-KW"/>
</dbReference>
<keyword evidence="9 11" id="KW-0472">Membrane</keyword>
<dbReference type="Pfam" id="PF01435">
    <property type="entry name" value="Peptidase_M48"/>
    <property type="match status" value="1"/>
</dbReference>
<evidence type="ECO:0000313" key="13">
    <source>
        <dbReference type="EMBL" id="CAB49496.1"/>
    </source>
</evidence>
<evidence type="ECO:0000256" key="5">
    <source>
        <dbReference type="ARBA" id="ARBA00022801"/>
    </source>
</evidence>
<evidence type="ECO:0000259" key="12">
    <source>
        <dbReference type="Pfam" id="PF01435"/>
    </source>
</evidence>
<dbReference type="InterPro" id="IPR050083">
    <property type="entry name" value="HtpX_protease"/>
</dbReference>
<evidence type="ECO:0000256" key="4">
    <source>
        <dbReference type="ARBA" id="ARBA00022723"/>
    </source>
</evidence>
<gene>
    <name evidence="14" type="primary">htpX</name>
    <name evidence="13" type="ORF">PAB1974</name>
</gene>
<keyword evidence="7 11" id="KW-1133">Transmembrane helix</keyword>
<dbReference type="PATRIC" id="fig|272844.11.peg.612"/>
<evidence type="ECO:0000256" key="9">
    <source>
        <dbReference type="ARBA" id="ARBA00023136"/>
    </source>
</evidence>
<dbReference type="EMBL" id="HE613800">
    <property type="protein sequence ID" value="CCE69966.1"/>
    <property type="molecule type" value="Genomic_DNA"/>
</dbReference>
<keyword evidence="3 11" id="KW-0812">Transmembrane</keyword>
<dbReference type="MEROPS" id="M48.A10"/>
<keyword evidence="13" id="KW-0346">Stress response</keyword>
<dbReference type="HOGENOM" id="CLU_042266_5_0_2"/>
<feature type="transmembrane region" description="Helical" evidence="11">
    <location>
        <begin position="157"/>
        <end position="175"/>
    </location>
</feature>
<evidence type="ECO:0000256" key="10">
    <source>
        <dbReference type="RuleBase" id="RU003983"/>
    </source>
</evidence>
<keyword evidence="15" id="KW-1185">Reference proteome</keyword>
<dbReference type="STRING" id="272844.PAB1974"/>
<accession>Q9V155</accession>
<protein>
    <submittedName>
        <fullName evidence="13 14">Heat shock protein</fullName>
    </submittedName>
</protein>
<dbReference type="OrthoDB" id="28389at2157"/>
<comment type="similarity">
    <text evidence="10">Belongs to the peptidase M48 family.</text>
</comment>
<evidence type="ECO:0000313" key="14">
    <source>
        <dbReference type="EMBL" id="CCE69966.1"/>
    </source>
</evidence>
<keyword evidence="4" id="KW-0479">Metal-binding</keyword>
<reference evidence="13" key="3">
    <citation type="journal article" date="2001" name="Genome Res.">
        <title>Genome evolution at the genus level: comparison of three complete genomes of hyperthermophilic archaea.</title>
        <authorList>
            <person name="Lecompte O."/>
            <person name="Ripp R."/>
            <person name="Puzos-Barbe V."/>
            <person name="Duprat S."/>
            <person name="Heilig R."/>
            <person name="Dietrich J."/>
            <person name="Thierry J.C."/>
            <person name="Poch O."/>
        </authorList>
    </citation>
    <scope>NUCLEOTIDE SEQUENCE</scope>
    <source>
        <strain evidence="13">Orsay</strain>
    </source>
</reference>
<dbReference type="Proteomes" id="UP000000810">
    <property type="component" value="Chromosome"/>
</dbReference>
<comment type="cofactor">
    <cofactor evidence="10">
        <name>Zn(2+)</name>
        <dbReference type="ChEBI" id="CHEBI:29105"/>
    </cofactor>
    <text evidence="10">Binds 1 zinc ion per subunit.</text>
</comment>
<organism evidence="13 15">
    <name type="scientific">Pyrococcus abyssi (strain GE5 / Orsay)</name>
    <dbReference type="NCBI Taxonomy" id="272844"/>
    <lineage>
        <taxon>Archaea</taxon>
        <taxon>Methanobacteriati</taxon>
        <taxon>Methanobacteriota</taxon>
        <taxon>Thermococci</taxon>
        <taxon>Thermococcales</taxon>
        <taxon>Thermococcaceae</taxon>
        <taxon>Pyrococcus</taxon>
    </lineage>
</organism>
<evidence type="ECO:0000256" key="7">
    <source>
        <dbReference type="ARBA" id="ARBA00022989"/>
    </source>
</evidence>
<keyword evidence="2 10" id="KW-0645">Protease</keyword>
<dbReference type="InterPro" id="IPR001915">
    <property type="entry name" value="Peptidase_M48"/>
</dbReference>
<proteinExistence type="inferred from homology"/>
<feature type="transmembrane region" description="Helical" evidence="11">
    <location>
        <begin position="24"/>
        <end position="41"/>
    </location>
</feature>
<keyword evidence="6 10" id="KW-0862">Zinc</keyword>
<keyword evidence="8 10" id="KW-0482">Metalloprotease</keyword>
<evidence type="ECO:0000256" key="8">
    <source>
        <dbReference type="ARBA" id="ARBA00023049"/>
    </source>
</evidence>
<name>Q9V155_PYRAB</name>
<reference evidence="14 16" key="5">
    <citation type="journal article" date="2012" name="Curr. Microbiol.">
        <title>Re-annotation of two hyperthermophilic archaea Pyrococcus abyssi GE5 and Pyrococcus furiosus DSM 3638.</title>
        <authorList>
            <person name="Gao J."/>
            <person name="Wang J."/>
        </authorList>
    </citation>
    <scope>GENOME REANNOTATION</scope>
    <source>
        <strain evidence="14">GE5</strain>
        <strain evidence="16">GE5 / Orsay</strain>
    </source>
</reference>
<sequence>MLILLLLIQITILMKTLGVLNGLVVTTILLIGLILLCRFSLKMKLPKSRYSRITWEDMPWLYDGIARMANRARIQTPTIYIEDNPIPIAYSFQNSIVLSAGLFEILDRDEILAVAAHEIGHIKNGDTFLFPLLRYGKYVMGIMTLITVFIAKNSLTSLISVGVFLTYMVTLLRFLRKREFKADRIALQIAEVPYALKTALEELKFYEESMLGKDTPLPTIQPSLDRKENNYNQQTILFSTHPTYEERIAKIMSIVDMYRRLELLK</sequence>
<dbReference type="EMBL" id="AJ248284">
    <property type="protein sequence ID" value="CAB49496.1"/>
    <property type="molecule type" value="Genomic_DNA"/>
</dbReference>
<evidence type="ECO:0000256" key="6">
    <source>
        <dbReference type="ARBA" id="ARBA00022833"/>
    </source>
</evidence>
<dbReference type="eggNOG" id="arCOG01331">
    <property type="taxonomic scope" value="Archaea"/>
</dbReference>
<reference evidence="13" key="2">
    <citation type="journal article" date="2000" name="J. Mol. Biol.">
        <title>Archaeal homologs of eukaryotic methylation guide small nucleolar RNAs: lessons from the Pyrococcus genomes.</title>
        <authorList>
            <person name="Gaspin C."/>
            <person name="Cavaille J."/>
            <person name="Erauso G."/>
        </authorList>
    </citation>
    <scope>NUCLEOTIDE SEQUENCE</scope>
    <source>
        <strain evidence="13">Orsay</strain>
    </source>
</reference>
<dbReference type="AlphaFoldDB" id="Q9V155"/>
<dbReference type="GO" id="GO:0004222">
    <property type="term" value="F:metalloendopeptidase activity"/>
    <property type="evidence" value="ECO:0007669"/>
    <property type="project" value="InterPro"/>
</dbReference>
<dbReference type="PANTHER" id="PTHR43221:SF2">
    <property type="entry name" value="PROTEASE HTPX HOMOLOG"/>
    <property type="match status" value="1"/>
</dbReference>
<evidence type="ECO:0000256" key="3">
    <source>
        <dbReference type="ARBA" id="ARBA00022692"/>
    </source>
</evidence>
<dbReference type="GO" id="GO:0006508">
    <property type="term" value="P:proteolysis"/>
    <property type="evidence" value="ECO:0007669"/>
    <property type="project" value="UniProtKB-KW"/>
</dbReference>
<evidence type="ECO:0000313" key="16">
    <source>
        <dbReference type="Proteomes" id="UP000009139"/>
    </source>
</evidence>
<reference evidence="13 15" key="4">
    <citation type="journal article" date="2003" name="Mol. Microbiol.">
        <title>An integrated analysis of the genome of the hyperthermophilic archaeon Pyrococcus abyssi.</title>
        <authorList>
            <person name="Cohen G."/>
            <person name="Barbe V."/>
            <person name="Flament D."/>
            <person name="Galperin M."/>
            <person name="Heilig R."/>
            <person name="Ripp R."/>
            <person name="Lecompte O."/>
            <person name="Prieur D."/>
            <person name="Poch O."/>
            <person name="Quellerou J."/>
            <person name="Thierry J.C."/>
            <person name="Van der Oost J."/>
            <person name="Weissenbach J."/>
            <person name="Zivanovic Y."/>
            <person name="Forterre P."/>
        </authorList>
    </citation>
    <scope>NUCLEOTIDE SEQUENCE [LARGE SCALE GENOMIC DNA]</scope>
    <source>
        <strain evidence="15">GE5 / Orsay</strain>
        <strain evidence="13">Orsay</strain>
    </source>
</reference>
<dbReference type="Proteomes" id="UP000009139">
    <property type="component" value="Chromosome"/>
</dbReference>
<evidence type="ECO:0000256" key="11">
    <source>
        <dbReference type="SAM" id="Phobius"/>
    </source>
</evidence>
<evidence type="ECO:0000313" key="15">
    <source>
        <dbReference type="Proteomes" id="UP000000810"/>
    </source>
</evidence>
<keyword evidence="5 10" id="KW-0378">Hydrolase</keyword>
<dbReference type="PIR" id="A75177">
    <property type="entry name" value="A75177"/>
</dbReference>
<keyword evidence="1" id="KW-1003">Cell membrane</keyword>
<dbReference type="PANTHER" id="PTHR43221">
    <property type="entry name" value="PROTEASE HTPX"/>
    <property type="match status" value="1"/>
</dbReference>
<feature type="domain" description="Peptidase M48" evidence="12">
    <location>
        <begin position="59"/>
        <end position="253"/>
    </location>
</feature>
<evidence type="ECO:0000256" key="1">
    <source>
        <dbReference type="ARBA" id="ARBA00022475"/>
    </source>
</evidence>
<dbReference type="Gene3D" id="3.30.2010.10">
    <property type="entry name" value="Metalloproteases ('zincins'), catalytic domain"/>
    <property type="match status" value="1"/>
</dbReference>
<evidence type="ECO:0000256" key="2">
    <source>
        <dbReference type="ARBA" id="ARBA00022670"/>
    </source>
</evidence>
<dbReference type="KEGG" id="pab:PAB1974"/>
<feature type="transmembrane region" description="Helical" evidence="11">
    <location>
        <begin position="132"/>
        <end position="151"/>
    </location>
</feature>
<reference evidence="13" key="1">
    <citation type="submission" date="1999-07" db="EMBL/GenBank/DDBJ databases">
        <authorList>
            <person name="Genoscope"/>
        </authorList>
    </citation>
    <scope>NUCLEOTIDE SEQUENCE</scope>
    <source>
        <strain evidence="13">Orsay</strain>
    </source>
</reference>